<name>A0A5C7JB85_9BACT</name>
<sequence length="94" mass="10297">MTHSIIVLQRPITSGERTISELKFPTDPEFGLLEALDRSEGNMGRMFALISAATGEHVNLIKKLKPVDIGPVMEAAEKLMGELLPQNPLQPTSE</sequence>
<proteinExistence type="predicted"/>
<organism evidence="1 2">
    <name type="scientific">Candidatus Dojkabacteria bacterium</name>
    <dbReference type="NCBI Taxonomy" id="2099670"/>
    <lineage>
        <taxon>Bacteria</taxon>
        <taxon>Candidatus Dojkabacteria</taxon>
    </lineage>
</organism>
<protein>
    <submittedName>
        <fullName evidence="1">Phage tail assembly protein</fullName>
    </submittedName>
</protein>
<dbReference type="AlphaFoldDB" id="A0A5C7JB85"/>
<gene>
    <name evidence="1" type="ORF">E6Q11_00290</name>
</gene>
<evidence type="ECO:0000313" key="2">
    <source>
        <dbReference type="Proteomes" id="UP000321026"/>
    </source>
</evidence>
<reference evidence="1 2" key="1">
    <citation type="submission" date="2018-09" db="EMBL/GenBank/DDBJ databases">
        <title>Metagenome Assembled Genomes from an Advanced Water Purification Facility.</title>
        <authorList>
            <person name="Stamps B.W."/>
            <person name="Spear J.R."/>
        </authorList>
    </citation>
    <scope>NUCLEOTIDE SEQUENCE [LARGE SCALE GENOMIC DNA]</scope>
    <source>
        <strain evidence="1">Bin_63_2</strain>
    </source>
</reference>
<evidence type="ECO:0000313" key="1">
    <source>
        <dbReference type="EMBL" id="TXG78821.1"/>
    </source>
</evidence>
<accession>A0A5C7JB85</accession>
<dbReference type="EMBL" id="SSDS01000005">
    <property type="protein sequence ID" value="TXG78821.1"/>
    <property type="molecule type" value="Genomic_DNA"/>
</dbReference>
<dbReference type="Proteomes" id="UP000321026">
    <property type="component" value="Unassembled WGS sequence"/>
</dbReference>
<comment type="caution">
    <text evidence="1">The sequence shown here is derived from an EMBL/GenBank/DDBJ whole genome shotgun (WGS) entry which is preliminary data.</text>
</comment>